<dbReference type="Pfam" id="PF05016">
    <property type="entry name" value="ParE_toxin"/>
    <property type="match status" value="1"/>
</dbReference>
<proteinExistence type="predicted"/>
<name>A0A5N1K429_9HYPH</name>
<dbReference type="InterPro" id="IPR035093">
    <property type="entry name" value="RelE/ParE_toxin_dom_sf"/>
</dbReference>
<dbReference type="EMBL" id="VYXQ01000001">
    <property type="protein sequence ID" value="KAA9371086.1"/>
    <property type="molecule type" value="Genomic_DNA"/>
</dbReference>
<dbReference type="RefSeq" id="WP_151091203.1">
    <property type="nucleotide sequence ID" value="NZ_JBLZNM010000003.1"/>
</dbReference>
<evidence type="ECO:0000313" key="2">
    <source>
        <dbReference type="EMBL" id="KAA9371086.1"/>
    </source>
</evidence>
<dbReference type="Gene3D" id="3.30.2310.20">
    <property type="entry name" value="RelE-like"/>
    <property type="match status" value="1"/>
</dbReference>
<dbReference type="Proteomes" id="UP000327108">
    <property type="component" value="Unassembled WGS sequence"/>
</dbReference>
<dbReference type="InterPro" id="IPR007712">
    <property type="entry name" value="RelE/ParE_toxin"/>
</dbReference>
<reference evidence="2 3" key="1">
    <citation type="submission" date="2019-09" db="EMBL/GenBank/DDBJ databases">
        <title>Biological control of the noxious weed angled onion (Allium triquetrum) thwarted by endophytic bacteria in Victoria, Australia.</title>
        <authorList>
            <person name="Tehranchian P."/>
            <person name="Adair R.J."/>
            <person name="Van T.H."/>
            <person name="Morrison P.D."/>
            <person name="Williams H."/>
            <person name="Lawrie A.C."/>
        </authorList>
    </citation>
    <scope>NUCLEOTIDE SEQUENCE [LARGE SCALE GENOMIC DNA]</scope>
    <source>
        <strain evidence="2 3">RPTAtOch1</strain>
    </source>
</reference>
<evidence type="ECO:0000313" key="3">
    <source>
        <dbReference type="Proteomes" id="UP000327108"/>
    </source>
</evidence>
<keyword evidence="3" id="KW-1185">Reference proteome</keyword>
<comment type="caution">
    <text evidence="2">The sequence shown here is derived from an EMBL/GenBank/DDBJ whole genome shotgun (WGS) entry which is preliminary data.</text>
</comment>
<evidence type="ECO:0000256" key="1">
    <source>
        <dbReference type="ARBA" id="ARBA00022649"/>
    </source>
</evidence>
<accession>A0A5N1K429</accession>
<gene>
    <name evidence="2" type="ORF">F3W84_01355</name>
</gene>
<protein>
    <submittedName>
        <fullName evidence="2">Type II toxin-antitoxin system RelE/ParE family toxin</fullName>
    </submittedName>
</protein>
<organism evidence="2 3">
    <name type="scientific">Ochrobactrum quorumnocens</name>
    <dbReference type="NCBI Taxonomy" id="271865"/>
    <lineage>
        <taxon>Bacteria</taxon>
        <taxon>Pseudomonadati</taxon>
        <taxon>Pseudomonadota</taxon>
        <taxon>Alphaproteobacteria</taxon>
        <taxon>Hyphomicrobiales</taxon>
        <taxon>Brucellaceae</taxon>
        <taxon>Brucella/Ochrobactrum group</taxon>
        <taxon>Ochrobactrum</taxon>
    </lineage>
</organism>
<sequence length="86" mass="10023">MKNYLLTAKAEGDLRSIIRYTRKEWGDTQTRRYIDKLEQGIMSLTDGKSASRDIGDLYPNLRMKKCEHHYVFCLPRENDPSLLNSG</sequence>
<dbReference type="AlphaFoldDB" id="A0A5N1K429"/>
<keyword evidence="1" id="KW-1277">Toxin-antitoxin system</keyword>